<dbReference type="EMBL" id="CP060723">
    <property type="protein sequence ID" value="QNN43835.1"/>
    <property type="molecule type" value="Genomic_DNA"/>
</dbReference>
<dbReference type="KEGG" id="proe:H9L23_07055"/>
<evidence type="ECO:0000256" key="1">
    <source>
        <dbReference type="SAM" id="MobiDB-lite"/>
    </source>
</evidence>
<evidence type="ECO:0000313" key="4">
    <source>
        <dbReference type="EMBL" id="QNN43835.1"/>
    </source>
</evidence>
<dbReference type="Pfam" id="PF15637">
    <property type="entry name" value="Tox-HNH-HHH"/>
    <property type="match status" value="1"/>
</dbReference>
<dbReference type="AlphaFoldDB" id="A0A7G9QKG0"/>
<accession>A0A7G9QKG0</accession>
<dbReference type="PROSITE" id="PS51257">
    <property type="entry name" value="PROKAR_LIPOPROTEIN"/>
    <property type="match status" value="1"/>
</dbReference>
<name>A0A7G9QKG0_9SPHI</name>
<feature type="domain" description="Tox-HNH-HHH" evidence="3">
    <location>
        <begin position="493"/>
        <end position="575"/>
    </location>
</feature>
<gene>
    <name evidence="4" type="ORF">H9L23_07055</name>
</gene>
<protein>
    <recommendedName>
        <fullName evidence="3">Tox-HNH-HHH domain-containing protein</fullName>
    </recommendedName>
</protein>
<dbReference type="InterPro" id="IPR028915">
    <property type="entry name" value="Tox-HNH-HHH_dom"/>
</dbReference>
<feature type="chain" id="PRO_5028920084" description="Tox-HNH-HHH domain-containing protein" evidence="2">
    <location>
        <begin position="24"/>
        <end position="704"/>
    </location>
</feature>
<keyword evidence="5" id="KW-1185">Reference proteome</keyword>
<keyword evidence="2" id="KW-0732">Signal</keyword>
<feature type="signal peptide" evidence="2">
    <location>
        <begin position="1"/>
        <end position="23"/>
    </location>
</feature>
<feature type="region of interest" description="Disordered" evidence="1">
    <location>
        <begin position="259"/>
        <end position="297"/>
    </location>
</feature>
<evidence type="ECO:0000313" key="5">
    <source>
        <dbReference type="Proteomes" id="UP000515806"/>
    </source>
</evidence>
<evidence type="ECO:0000256" key="2">
    <source>
        <dbReference type="SAM" id="SignalP"/>
    </source>
</evidence>
<proteinExistence type="predicted"/>
<sequence length="704" mass="79423">MKKLTLFKSKAIACLILMCLALAQGCKKDLLQPNSKDFQNGLSIVEAKQYFDANLKQLAKSKKLMGTGSGVQDTKILTLDDVRNSKQPIWEKAHQMMISNGTSVKIPIDFNQALAVVGTKKDVLPMSSLNYLLMYRDSLKEIHAEWVFLQPDSLWLYGSRDTYHGDVYVSEWNGKPIKKLSFPRHTSANKSSKAPGGSHGKLMSVAEEPILVPGGNISICIRYRTGVCTCTSGPCDWMTCNVCGVTSCGKNLTVWIIDDKFPDGPDKPPTTGSGGESPSPGNGIGGGGSPNPNDYVPLNCNPDPNYVDPHIINADGSMSVPACSDIPIPQCENCPTSGPAQLTTLTKSEFLTLALAIQPFETDLRNFVDNPANEFVVENMISYLDNNGGNTQENIGFLRWSIEYLIGNPNSYNQAFKDVLNGRYNENSPIYIPNNFDVIYDQQWYDDEDELGIIDLELLQQGLPNTDPIPEAYYIKNMGIDMTPASPRNGHTVYGNPRNAKYFWDQLIKKRPEMFSKENRTFIRNNQFNKVNADDQWIKYNPTHKSYRFNQLVHHHHKQRNMAFAIPAKVHQKWTSRLHLTRINNLSKVKNRLNSLGPFTELFSIFTDIRTGNPDAWVNGFGATDEIGKLYKEQLQNFYFEIIDQRVFKNSSGTVIRAIVTYDAFEDYIWDEDEKRYMGVFKIATYEEDIDVTNHRTNSLKKLN</sequence>
<dbReference type="RefSeq" id="WP_187594298.1">
    <property type="nucleotide sequence ID" value="NZ_CP060723.1"/>
</dbReference>
<dbReference type="Proteomes" id="UP000515806">
    <property type="component" value="Chromosome"/>
</dbReference>
<organism evidence="4 5">
    <name type="scientific">Pedobacter roseus</name>
    <dbReference type="NCBI Taxonomy" id="336820"/>
    <lineage>
        <taxon>Bacteria</taxon>
        <taxon>Pseudomonadati</taxon>
        <taxon>Bacteroidota</taxon>
        <taxon>Sphingobacteriia</taxon>
        <taxon>Sphingobacteriales</taxon>
        <taxon>Sphingobacteriaceae</taxon>
        <taxon>Pedobacter</taxon>
    </lineage>
</organism>
<evidence type="ECO:0000259" key="3">
    <source>
        <dbReference type="Pfam" id="PF15637"/>
    </source>
</evidence>
<reference evidence="4 5" key="1">
    <citation type="submission" date="2020-08" db="EMBL/GenBank/DDBJ databases">
        <title>Genome sequence of Pedobacter roseus KACC 11594T.</title>
        <authorList>
            <person name="Hyun D.-W."/>
            <person name="Bae J.-W."/>
        </authorList>
    </citation>
    <scope>NUCLEOTIDE SEQUENCE [LARGE SCALE GENOMIC DNA]</scope>
    <source>
        <strain evidence="4 5">KACC 11594</strain>
    </source>
</reference>